<dbReference type="InterPro" id="IPR013096">
    <property type="entry name" value="Cupin_2"/>
</dbReference>
<dbReference type="PROSITE" id="PS00725">
    <property type="entry name" value="GERMIN"/>
    <property type="match status" value="1"/>
</dbReference>
<dbReference type="Proteomes" id="UP000034681">
    <property type="component" value="Unassembled WGS sequence"/>
</dbReference>
<sequence length="151" mass="16502">MIPVLKSPQDYQGFRISPEDKNRIAIVFDPSHADISLAVCVEIFDPGGHTPRHRHPRAAEMFWILKGEGQVFCDGKSAPLRTGDSVMVPPNGNHALYNNSNQRLYALCIMVPNEDFIELVRHGIPIDLDAEDLAVLRGLGSGPLGGSFGKA</sequence>
<dbReference type="AlphaFoldDB" id="A0A0M2PWF6"/>
<dbReference type="EMBL" id="AJTX02000004">
    <property type="protein sequence ID" value="KKJ00510.1"/>
    <property type="molecule type" value="Genomic_DNA"/>
</dbReference>
<comment type="caution">
    <text evidence="2">The sequence shown here is derived from an EMBL/GenBank/DDBJ whole genome shotgun (WGS) entry which is preliminary data.</text>
</comment>
<evidence type="ECO:0000313" key="3">
    <source>
        <dbReference type="Proteomes" id="UP000034681"/>
    </source>
</evidence>
<accession>A0A0M2PWF6</accession>
<dbReference type="InterPro" id="IPR052538">
    <property type="entry name" value="Flavonoid_dioxygenase-like"/>
</dbReference>
<dbReference type="SUPFAM" id="SSF51182">
    <property type="entry name" value="RmlC-like cupins"/>
    <property type="match status" value="1"/>
</dbReference>
<protein>
    <submittedName>
        <fullName evidence="2">Cupin</fullName>
    </submittedName>
</protein>
<dbReference type="PANTHER" id="PTHR43346:SF1">
    <property type="entry name" value="QUERCETIN 2,3-DIOXYGENASE-RELATED"/>
    <property type="match status" value="1"/>
</dbReference>
<evidence type="ECO:0000313" key="2">
    <source>
        <dbReference type="EMBL" id="KKJ00510.1"/>
    </source>
</evidence>
<feature type="domain" description="Cupin type-2" evidence="1">
    <location>
        <begin position="42"/>
        <end position="109"/>
    </location>
</feature>
<dbReference type="eggNOG" id="COG0662">
    <property type="taxonomic scope" value="Bacteria"/>
</dbReference>
<keyword evidence="3" id="KW-1185">Reference proteome</keyword>
<dbReference type="Gene3D" id="2.60.120.10">
    <property type="entry name" value="Jelly Rolls"/>
    <property type="match status" value="1"/>
</dbReference>
<dbReference type="InterPro" id="IPR019780">
    <property type="entry name" value="Germin_Mn-BS"/>
</dbReference>
<dbReference type="GO" id="GO:0030145">
    <property type="term" value="F:manganese ion binding"/>
    <property type="evidence" value="ECO:0007669"/>
    <property type="project" value="InterPro"/>
</dbReference>
<proteinExistence type="predicted"/>
<dbReference type="InterPro" id="IPR014710">
    <property type="entry name" value="RmlC-like_jellyroll"/>
</dbReference>
<reference evidence="2" key="1">
    <citation type="submission" date="2012-04" db="EMBL/GenBank/DDBJ databases">
        <authorList>
            <person name="Borisov I.G."/>
            <person name="Ivanikova N.V."/>
            <person name="Pinevich A.V."/>
        </authorList>
    </citation>
    <scope>NUCLEOTIDE SEQUENCE</scope>
    <source>
        <strain evidence="2">CALU 1027</strain>
    </source>
</reference>
<dbReference type="Pfam" id="PF07883">
    <property type="entry name" value="Cupin_2"/>
    <property type="match status" value="1"/>
</dbReference>
<evidence type="ECO:0000259" key="1">
    <source>
        <dbReference type="Pfam" id="PF07883"/>
    </source>
</evidence>
<organism evidence="2 3">
    <name type="scientific">Prochlorothrix hollandica PCC 9006 = CALU 1027</name>
    <dbReference type="NCBI Taxonomy" id="317619"/>
    <lineage>
        <taxon>Bacteria</taxon>
        <taxon>Bacillati</taxon>
        <taxon>Cyanobacteriota</taxon>
        <taxon>Cyanophyceae</taxon>
        <taxon>Prochlorotrichales</taxon>
        <taxon>Prochlorotrichaceae</taxon>
        <taxon>Prochlorothrix</taxon>
    </lineage>
</organism>
<dbReference type="InterPro" id="IPR011051">
    <property type="entry name" value="RmlC_Cupin_sf"/>
</dbReference>
<gene>
    <name evidence="2" type="ORF">PROH_08610</name>
</gene>
<name>A0A0M2PWF6_PROHO</name>
<dbReference type="STRING" id="317619.GCA_000332315_00524"/>
<dbReference type="PANTHER" id="PTHR43346">
    <property type="entry name" value="LIGAND BINDING DOMAIN PROTEIN, PUTATIVE (AFU_ORTHOLOGUE AFUA_6G14370)-RELATED"/>
    <property type="match status" value="1"/>
</dbReference>
<dbReference type="CDD" id="cd06987">
    <property type="entry name" value="cupin_MAE_RS03005"/>
    <property type="match status" value="1"/>
</dbReference>